<evidence type="ECO:0000313" key="1">
    <source>
        <dbReference type="EMBL" id="SMC57837.1"/>
    </source>
</evidence>
<dbReference type="EMBL" id="FWXZ01000002">
    <property type="protein sequence ID" value="SMC57837.1"/>
    <property type="molecule type" value="Genomic_DNA"/>
</dbReference>
<keyword evidence="2" id="KW-1185">Reference proteome</keyword>
<evidence type="ECO:0000313" key="2">
    <source>
        <dbReference type="Proteomes" id="UP000192328"/>
    </source>
</evidence>
<dbReference type="Proteomes" id="UP000192328">
    <property type="component" value="Unassembled WGS sequence"/>
</dbReference>
<accession>A0AC61PL67</accession>
<comment type="caution">
    <text evidence="1">The sequence shown here is derived from an EMBL/GenBank/DDBJ whole genome shotgun (WGS) entry which is preliminary data.</text>
</comment>
<proteinExistence type="predicted"/>
<protein>
    <submittedName>
        <fullName evidence="1">Predicted phospholipase, patatin/cPLA2 family</fullName>
    </submittedName>
</protein>
<reference evidence="1" key="1">
    <citation type="submission" date="2017-04" db="EMBL/GenBank/DDBJ databases">
        <authorList>
            <person name="Varghese N."/>
            <person name="Submissions S."/>
        </authorList>
    </citation>
    <scope>NUCLEOTIDE SEQUENCE</scope>
    <source>
        <strain evidence="1">WTE2008</strain>
    </source>
</reference>
<name>A0AC61PL67_9FIRM</name>
<sequence>MKTALIMEGGAMRGMFTCGVIDVFMENGITFDGAAGISAGAGFGCNIKSRQIGRPIRYNKKYCRDPRYCSIRSLLKTGDLFGADFCYRELPEILDPFDSKTFAENPMAFYAGATDVETGKCEYHLFTDGKGEDMLWFRATASMPMVSRPVPIGGHEYLDGGISDAVPYAFMEQQGYDRNVIVLTQPGGYRKNPNTSALMKLFLRRYPKIREAMEHRHEMYNREMDDLDRMEAEKTALVIRPPEALGISHTTKDPDELERVYQIGRKEAEKRLPEVRQWLGGTV</sequence>
<gene>
    <name evidence="1" type="ORF">SAMN06297397_1497</name>
</gene>
<organism evidence="1 2">
    <name type="scientific">Aristaeella lactis</name>
    <dbReference type="NCBI Taxonomy" id="3046383"/>
    <lineage>
        <taxon>Bacteria</taxon>
        <taxon>Bacillati</taxon>
        <taxon>Bacillota</taxon>
        <taxon>Clostridia</taxon>
        <taxon>Eubacteriales</taxon>
        <taxon>Aristaeellaceae</taxon>
        <taxon>Aristaeella</taxon>
    </lineage>
</organism>